<dbReference type="GO" id="GO:0004152">
    <property type="term" value="F:dihydroorotate dehydrogenase activity"/>
    <property type="evidence" value="ECO:0007669"/>
    <property type="project" value="InterPro"/>
</dbReference>
<keyword evidence="5" id="KW-0665">Pyrimidine biosynthesis</keyword>
<proteinExistence type="predicted"/>
<gene>
    <name evidence="8" type="ORF">SAMN05216323_10834</name>
</gene>
<dbReference type="AlphaFoldDB" id="A0A1G6RYX8"/>
<evidence type="ECO:0000256" key="6">
    <source>
        <dbReference type="ARBA" id="ARBA00023002"/>
    </source>
</evidence>
<dbReference type="GO" id="GO:0006207">
    <property type="term" value="P:'de novo' pyrimidine nucleobase biosynthetic process"/>
    <property type="evidence" value="ECO:0007669"/>
    <property type="project" value="TreeGrafter"/>
</dbReference>
<dbReference type="InterPro" id="IPR050074">
    <property type="entry name" value="DHO_dehydrogenase"/>
</dbReference>
<evidence type="ECO:0000256" key="1">
    <source>
        <dbReference type="ARBA" id="ARBA00001917"/>
    </source>
</evidence>
<evidence type="ECO:0000256" key="5">
    <source>
        <dbReference type="ARBA" id="ARBA00022975"/>
    </source>
</evidence>
<sequence length="325" mass="35861">MHSLETTYIGLTLKNPIVVSSSGLTSSVSKIVAMEQAGAGAVVLKSLFEEQILQEAGSLEISHDYPEASDYIRAYTKANSVGEYLSLIKEAKAKVSIPVIASINCFSSSEWIGFARQIEAAGADALEVNVFFLPVDNNKPGSFYEQTYLELAEKLRSAIKIPIVFKLGNHFTNVLWIIRELYFRKINGVVLFNRFYEPDIDINKIKMVSSEVFSHASDLRSSLRWVALSANKVPNMSIAASTGIHTGEAVIKMLLAGASATQVCSAVYKGGPGAITKMVEILGKWMDEQGYKTIDEFRGKLSYANISDPAAYERSQFMRYFSNME</sequence>
<feature type="domain" description="Dihydroorotate dehydrogenase catalytic" evidence="7">
    <location>
        <begin position="4"/>
        <end position="284"/>
    </location>
</feature>
<dbReference type="PANTHER" id="PTHR48109">
    <property type="entry name" value="DIHYDROOROTATE DEHYDROGENASE (QUINONE), MITOCHONDRIAL-RELATED"/>
    <property type="match status" value="1"/>
</dbReference>
<keyword evidence="4" id="KW-0288">FMN</keyword>
<evidence type="ECO:0000313" key="9">
    <source>
        <dbReference type="Proteomes" id="UP000199452"/>
    </source>
</evidence>
<evidence type="ECO:0000259" key="7">
    <source>
        <dbReference type="Pfam" id="PF01180"/>
    </source>
</evidence>
<dbReference type="PIRSF" id="PIRSF000164">
    <property type="entry name" value="DHO_oxidase"/>
    <property type="match status" value="1"/>
</dbReference>
<name>A0A1G6RYX8_9BACT</name>
<dbReference type="InterPro" id="IPR005720">
    <property type="entry name" value="Dihydroorotate_DH_cat"/>
</dbReference>
<evidence type="ECO:0000256" key="4">
    <source>
        <dbReference type="ARBA" id="ARBA00022643"/>
    </source>
</evidence>
<dbReference type="InterPro" id="IPR012135">
    <property type="entry name" value="Dihydroorotate_DH_1_2"/>
</dbReference>
<evidence type="ECO:0000256" key="2">
    <source>
        <dbReference type="ARBA" id="ARBA00004725"/>
    </source>
</evidence>
<accession>A0A1G6RYX8</accession>
<dbReference type="UniPathway" id="UPA00070"/>
<dbReference type="PANTHER" id="PTHR48109:SF3">
    <property type="entry name" value="SLL0744 PROTEIN"/>
    <property type="match status" value="1"/>
</dbReference>
<dbReference type="Proteomes" id="UP000199452">
    <property type="component" value="Unassembled WGS sequence"/>
</dbReference>
<keyword evidence="9" id="KW-1185">Reference proteome</keyword>
<dbReference type="SUPFAM" id="SSF51395">
    <property type="entry name" value="FMN-linked oxidoreductases"/>
    <property type="match status" value="1"/>
</dbReference>
<protein>
    <submittedName>
        <fullName evidence="8">Dihydroorotate dehydrogenase (Fumarate)</fullName>
    </submittedName>
</protein>
<comment type="pathway">
    <text evidence="2">Pyrimidine metabolism; UMP biosynthesis via de novo pathway.</text>
</comment>
<evidence type="ECO:0000313" key="8">
    <source>
        <dbReference type="EMBL" id="SDD09165.1"/>
    </source>
</evidence>
<dbReference type="NCBIfam" id="NF005741">
    <property type="entry name" value="PRK07565.1"/>
    <property type="match status" value="1"/>
</dbReference>
<keyword evidence="6" id="KW-0560">Oxidoreductase</keyword>
<dbReference type="InterPro" id="IPR013785">
    <property type="entry name" value="Aldolase_TIM"/>
</dbReference>
<evidence type="ECO:0000256" key="3">
    <source>
        <dbReference type="ARBA" id="ARBA00022630"/>
    </source>
</evidence>
<dbReference type="RefSeq" id="WP_092440611.1">
    <property type="nucleotide sequence ID" value="NZ_FMYP01000083.1"/>
</dbReference>
<keyword evidence="3" id="KW-0285">Flavoprotein</keyword>
<dbReference type="EMBL" id="FMYP01000083">
    <property type="protein sequence ID" value="SDD09165.1"/>
    <property type="molecule type" value="Genomic_DNA"/>
</dbReference>
<dbReference type="Gene3D" id="3.20.20.70">
    <property type="entry name" value="Aldolase class I"/>
    <property type="match status" value="1"/>
</dbReference>
<dbReference type="STRING" id="1640674.SAMN05216323_10834"/>
<organism evidence="8 9">
    <name type="scientific">Williamwhitmania taraxaci</name>
    <dbReference type="NCBI Taxonomy" id="1640674"/>
    <lineage>
        <taxon>Bacteria</taxon>
        <taxon>Pseudomonadati</taxon>
        <taxon>Bacteroidota</taxon>
        <taxon>Bacteroidia</taxon>
        <taxon>Bacteroidales</taxon>
        <taxon>Williamwhitmaniaceae</taxon>
        <taxon>Williamwhitmania</taxon>
    </lineage>
</organism>
<reference evidence="8 9" key="1">
    <citation type="submission" date="2016-09" db="EMBL/GenBank/DDBJ databases">
        <authorList>
            <person name="Capua I."/>
            <person name="De Benedictis P."/>
            <person name="Joannis T."/>
            <person name="Lombin L.H."/>
            <person name="Cattoli G."/>
        </authorList>
    </citation>
    <scope>NUCLEOTIDE SEQUENCE [LARGE SCALE GENOMIC DNA]</scope>
    <source>
        <strain evidence="8 9">A7P-90m</strain>
    </source>
</reference>
<comment type="cofactor">
    <cofactor evidence="1">
        <name>FMN</name>
        <dbReference type="ChEBI" id="CHEBI:58210"/>
    </cofactor>
</comment>
<dbReference type="GO" id="GO:0005737">
    <property type="term" value="C:cytoplasm"/>
    <property type="evidence" value="ECO:0007669"/>
    <property type="project" value="InterPro"/>
</dbReference>
<dbReference type="GO" id="GO:0044205">
    <property type="term" value="P:'de novo' UMP biosynthetic process"/>
    <property type="evidence" value="ECO:0007669"/>
    <property type="project" value="UniProtKB-UniPathway"/>
</dbReference>
<dbReference type="OrthoDB" id="9794954at2"/>
<dbReference type="Pfam" id="PF01180">
    <property type="entry name" value="DHO_dh"/>
    <property type="match status" value="1"/>
</dbReference>